<name>A0A7S3VPD9_DUNTE</name>
<organism evidence="1">
    <name type="scientific">Dunaliella tertiolecta</name>
    <name type="common">Green alga</name>
    <dbReference type="NCBI Taxonomy" id="3047"/>
    <lineage>
        <taxon>Eukaryota</taxon>
        <taxon>Viridiplantae</taxon>
        <taxon>Chlorophyta</taxon>
        <taxon>core chlorophytes</taxon>
        <taxon>Chlorophyceae</taxon>
        <taxon>CS clade</taxon>
        <taxon>Chlamydomonadales</taxon>
        <taxon>Dunaliellaceae</taxon>
        <taxon>Dunaliella</taxon>
    </lineage>
</organism>
<dbReference type="EMBL" id="HBIP01021503">
    <property type="protein sequence ID" value="CAE0497768.1"/>
    <property type="molecule type" value="Transcribed_RNA"/>
</dbReference>
<proteinExistence type="predicted"/>
<dbReference type="AlphaFoldDB" id="A0A7S3VPD9"/>
<sequence>MCAQVFAFTRLVYTPFPPGFCGASASSFMLLPMCACAGLMRAHRPYPSGAPSTGTGEVTSLELLSILRMVAHEYPLWHCPSLELEARTALEVAQAVNTVAWVVPLAVMLASHAEVQSFIGSRPQVWRDFVGLVKGDDSLSWLHEDVELMSRIGQ</sequence>
<accession>A0A7S3VPD9</accession>
<evidence type="ECO:0000313" key="1">
    <source>
        <dbReference type="EMBL" id="CAE0497768.1"/>
    </source>
</evidence>
<gene>
    <name evidence="1" type="ORF">DTER00134_LOCUS12841</name>
</gene>
<protein>
    <submittedName>
        <fullName evidence="1">Uncharacterized protein</fullName>
    </submittedName>
</protein>
<reference evidence="1" key="1">
    <citation type="submission" date="2021-01" db="EMBL/GenBank/DDBJ databases">
        <authorList>
            <person name="Corre E."/>
            <person name="Pelletier E."/>
            <person name="Niang G."/>
            <person name="Scheremetjew M."/>
            <person name="Finn R."/>
            <person name="Kale V."/>
            <person name="Holt S."/>
            <person name="Cochrane G."/>
            <person name="Meng A."/>
            <person name="Brown T."/>
            <person name="Cohen L."/>
        </authorList>
    </citation>
    <scope>NUCLEOTIDE SEQUENCE</scope>
    <source>
        <strain evidence="1">CCMP1320</strain>
    </source>
</reference>